<feature type="compositionally biased region" description="Low complexity" evidence="11">
    <location>
        <begin position="146"/>
        <end position="175"/>
    </location>
</feature>
<dbReference type="GO" id="GO:0003677">
    <property type="term" value="F:DNA binding"/>
    <property type="evidence" value="ECO:0007669"/>
    <property type="project" value="UniProtKB-KW"/>
</dbReference>
<keyword evidence="4" id="KW-0805">Transcription regulation</keyword>
<dbReference type="PANTHER" id="PTHR46910:SF1">
    <property type="entry name" value="MISCELLANEOUS ZN(II)2CYS6 TRANSCRIPTION FACTOR (EUROFUNG)-RELATED"/>
    <property type="match status" value="1"/>
</dbReference>
<feature type="compositionally biased region" description="Polar residues" evidence="11">
    <location>
        <begin position="128"/>
        <end position="140"/>
    </location>
</feature>
<evidence type="ECO:0000256" key="11">
    <source>
        <dbReference type="SAM" id="MobiDB-lite"/>
    </source>
</evidence>
<keyword evidence="8" id="KW-0804">Transcription</keyword>
<keyword evidence="7" id="KW-0010">Activator</keyword>
<evidence type="ECO:0000256" key="5">
    <source>
        <dbReference type="ARBA" id="ARBA00023125"/>
    </source>
</evidence>
<dbReference type="SUPFAM" id="SSF57701">
    <property type="entry name" value="Zn2/Cys6 DNA-binding domain"/>
    <property type="match status" value="1"/>
</dbReference>
<dbReference type="InterPro" id="IPR036864">
    <property type="entry name" value="Zn2-C6_fun-type_DNA-bd_sf"/>
</dbReference>
<feature type="domain" description="Zn(2)-C6 fungal-type" evidence="12">
    <location>
        <begin position="20"/>
        <end position="50"/>
    </location>
</feature>
<gene>
    <name evidence="13" type="ORF">CLIB1423_15S00694</name>
</gene>
<evidence type="ECO:0000256" key="8">
    <source>
        <dbReference type="ARBA" id="ARBA00023163"/>
    </source>
</evidence>
<dbReference type="Proteomes" id="UP000837801">
    <property type="component" value="Unassembled WGS sequence"/>
</dbReference>
<keyword evidence="9" id="KW-0539">Nucleus</keyword>
<name>A0A9P0W024_9ASCO</name>
<dbReference type="GO" id="GO:0000981">
    <property type="term" value="F:DNA-binding transcription factor activity, RNA polymerase II-specific"/>
    <property type="evidence" value="ECO:0007669"/>
    <property type="project" value="InterPro"/>
</dbReference>
<evidence type="ECO:0000256" key="4">
    <source>
        <dbReference type="ARBA" id="ARBA00023015"/>
    </source>
</evidence>
<evidence type="ECO:0000259" key="12">
    <source>
        <dbReference type="PROSITE" id="PS50048"/>
    </source>
</evidence>
<keyword evidence="6" id="KW-0299">Galactose metabolism</keyword>
<dbReference type="AlphaFoldDB" id="A0A9P0W024"/>
<dbReference type="GO" id="GO:0008270">
    <property type="term" value="F:zinc ion binding"/>
    <property type="evidence" value="ECO:0007669"/>
    <property type="project" value="InterPro"/>
</dbReference>
<evidence type="ECO:0000256" key="10">
    <source>
        <dbReference type="ARBA" id="ARBA00023277"/>
    </source>
</evidence>
<dbReference type="PROSITE" id="PS00463">
    <property type="entry name" value="ZN2_CY6_FUNGAL_1"/>
    <property type="match status" value="1"/>
</dbReference>
<accession>A0A9P0W024</accession>
<dbReference type="InterPro" id="IPR050987">
    <property type="entry name" value="AtrR-like"/>
</dbReference>
<evidence type="ECO:0000313" key="14">
    <source>
        <dbReference type="Proteomes" id="UP000837801"/>
    </source>
</evidence>
<dbReference type="Gene3D" id="4.10.240.10">
    <property type="entry name" value="Zn(2)-C6 fungal-type DNA-binding domain"/>
    <property type="match status" value="1"/>
</dbReference>
<dbReference type="Pfam" id="PF03902">
    <property type="entry name" value="Gal4_dimer"/>
    <property type="match status" value="1"/>
</dbReference>
<dbReference type="GO" id="GO:0006012">
    <property type="term" value="P:galactose metabolic process"/>
    <property type="evidence" value="ECO:0007669"/>
    <property type="project" value="UniProtKB-KW"/>
</dbReference>
<comment type="caution">
    <text evidence="13">The sequence shown here is derived from an EMBL/GenBank/DDBJ whole genome shotgun (WGS) entry which is preliminary data.</text>
</comment>
<keyword evidence="14" id="KW-1185">Reference proteome</keyword>
<dbReference type="CDD" id="cd14654">
    <property type="entry name" value="ZIP_Gal4"/>
    <property type="match status" value="1"/>
</dbReference>
<keyword evidence="2" id="KW-0479">Metal-binding</keyword>
<evidence type="ECO:0000313" key="13">
    <source>
        <dbReference type="EMBL" id="CAH2354194.1"/>
    </source>
</evidence>
<dbReference type="FunFam" id="4.10.240.10:FF:000009">
    <property type="entry name" value="C6 transcription factor (Gal4)"/>
    <property type="match status" value="1"/>
</dbReference>
<evidence type="ECO:0000256" key="6">
    <source>
        <dbReference type="ARBA" id="ARBA00023144"/>
    </source>
</evidence>
<dbReference type="EMBL" id="CAKXYY010000015">
    <property type="protein sequence ID" value="CAH2354194.1"/>
    <property type="molecule type" value="Genomic_DNA"/>
</dbReference>
<proteinExistence type="predicted"/>
<evidence type="ECO:0000256" key="1">
    <source>
        <dbReference type="ARBA" id="ARBA00004123"/>
    </source>
</evidence>
<dbReference type="GO" id="GO:0005634">
    <property type="term" value="C:nucleus"/>
    <property type="evidence" value="ECO:0007669"/>
    <property type="project" value="UniProtKB-SubCell"/>
</dbReference>
<organism evidence="13 14">
    <name type="scientific">[Candida] railenensis</name>
    <dbReference type="NCBI Taxonomy" id="45579"/>
    <lineage>
        <taxon>Eukaryota</taxon>
        <taxon>Fungi</taxon>
        <taxon>Dikarya</taxon>
        <taxon>Ascomycota</taxon>
        <taxon>Saccharomycotina</taxon>
        <taxon>Pichiomycetes</taxon>
        <taxon>Debaryomycetaceae</taxon>
        <taxon>Kurtzmaniella</taxon>
    </lineage>
</organism>
<sequence length="385" mass="43085">MKTDKANSSSMDYNPCIEQACDSCRKRKLKCSKEYPKCSKCIQHGWCCSYSPRAVRSPLTRAHLTQVENKVKTLENLIHFLLPENVFQEYDMDDLVSQSRFKKVLKPYRDVLEREDIKIEKSDFTMLQNTSHSQDHQQQVPHLESQVHSQSQSQSSQSQSRAQSRSQSQTQLSSRMFPSPITSATQTACTSPQARPSCCVNNSCNTCASLAQSPSYSIFSADDSLSNESVSNADHHEHYANSSLDKAKIKQEIIDDFLLNNITVQHDSSSSNINNINNSNNNNNNEFIIPSIIKQESDGGSNSRQFSTTVSNSIASPSSLLSLDSLNKNMRGLPVSNINSSSPEFSNGEIVDKNDDLGVYIRNSIDTNYDSIFDEVMDDSPMMKI</sequence>
<evidence type="ECO:0000256" key="2">
    <source>
        <dbReference type="ARBA" id="ARBA00022723"/>
    </source>
</evidence>
<dbReference type="OrthoDB" id="3364175at2759"/>
<dbReference type="PROSITE" id="PS50048">
    <property type="entry name" value="ZN2_CY6_FUNGAL_2"/>
    <property type="match status" value="1"/>
</dbReference>
<dbReference type="PANTHER" id="PTHR46910">
    <property type="entry name" value="TRANSCRIPTION FACTOR PDR1"/>
    <property type="match status" value="1"/>
</dbReference>
<dbReference type="InterPro" id="IPR005600">
    <property type="entry name" value="Gal4_dimer_dom"/>
</dbReference>
<keyword evidence="10" id="KW-0119">Carbohydrate metabolism</keyword>
<comment type="subcellular location">
    <subcellularLocation>
        <location evidence="1">Nucleus</location>
    </subcellularLocation>
</comment>
<keyword evidence="5" id="KW-0238">DNA-binding</keyword>
<protein>
    <recommendedName>
        <fullName evidence="12">Zn(2)-C6 fungal-type domain-containing protein</fullName>
    </recommendedName>
</protein>
<evidence type="ECO:0000256" key="7">
    <source>
        <dbReference type="ARBA" id="ARBA00023159"/>
    </source>
</evidence>
<dbReference type="Pfam" id="PF00172">
    <property type="entry name" value="Zn_clus"/>
    <property type="match status" value="1"/>
</dbReference>
<keyword evidence="3" id="KW-0862">Zinc</keyword>
<evidence type="ECO:0000256" key="9">
    <source>
        <dbReference type="ARBA" id="ARBA00023242"/>
    </source>
</evidence>
<feature type="region of interest" description="Disordered" evidence="11">
    <location>
        <begin position="128"/>
        <end position="178"/>
    </location>
</feature>
<reference evidence="13" key="1">
    <citation type="submission" date="2022-03" db="EMBL/GenBank/DDBJ databases">
        <authorList>
            <person name="Legras J.-L."/>
            <person name="Devillers H."/>
            <person name="Grondin C."/>
        </authorList>
    </citation>
    <scope>NUCLEOTIDE SEQUENCE</scope>
    <source>
        <strain evidence="13">CLIB 1423</strain>
    </source>
</reference>
<dbReference type="Gene3D" id="1.20.5.170">
    <property type="match status" value="1"/>
</dbReference>
<evidence type="ECO:0000256" key="3">
    <source>
        <dbReference type="ARBA" id="ARBA00022833"/>
    </source>
</evidence>
<dbReference type="SMART" id="SM00066">
    <property type="entry name" value="GAL4"/>
    <property type="match status" value="1"/>
</dbReference>
<dbReference type="InterPro" id="IPR001138">
    <property type="entry name" value="Zn2Cys6_DnaBD"/>
</dbReference>
<dbReference type="CDD" id="cd00067">
    <property type="entry name" value="GAL4"/>
    <property type="match status" value="1"/>
</dbReference>